<keyword evidence="1" id="KW-0560">Oxidoreductase</keyword>
<evidence type="ECO:0000313" key="2">
    <source>
        <dbReference type="EMBL" id="ETN82054.1"/>
    </source>
</evidence>
<name>W2TKA3_NECAM</name>
<proteinExistence type="predicted"/>
<dbReference type="AlphaFoldDB" id="W2TKA3"/>
<dbReference type="GO" id="GO:0016491">
    <property type="term" value="F:oxidoreductase activity"/>
    <property type="evidence" value="ECO:0007669"/>
    <property type="project" value="UniProtKB-KW"/>
</dbReference>
<dbReference type="KEGG" id="nai:NECAME_08207"/>
<organism evidence="2 3">
    <name type="scientific">Necator americanus</name>
    <name type="common">Human hookworm</name>
    <dbReference type="NCBI Taxonomy" id="51031"/>
    <lineage>
        <taxon>Eukaryota</taxon>
        <taxon>Metazoa</taxon>
        <taxon>Ecdysozoa</taxon>
        <taxon>Nematoda</taxon>
        <taxon>Chromadorea</taxon>
        <taxon>Rhabditida</taxon>
        <taxon>Rhabditina</taxon>
        <taxon>Rhabditomorpha</taxon>
        <taxon>Strongyloidea</taxon>
        <taxon>Ancylostomatidae</taxon>
        <taxon>Bunostominae</taxon>
        <taxon>Necator</taxon>
    </lineage>
</organism>
<dbReference type="OrthoDB" id="406634at2759"/>
<evidence type="ECO:0000256" key="1">
    <source>
        <dbReference type="ARBA" id="ARBA00023002"/>
    </source>
</evidence>
<dbReference type="Gene3D" id="3.60.130.10">
    <property type="entry name" value="Clavaminate synthase-like"/>
    <property type="match status" value="1"/>
</dbReference>
<dbReference type="InterPro" id="IPR042098">
    <property type="entry name" value="TauD-like_sf"/>
</dbReference>
<sequence>MEKTLAAKDFNNLSHHTCEALRREKPDVFEILSKYSLEFIEEGYDIHDGPDSTPKKFEYNMCARHRTIKWVFFFILLMRLNCSTSFRTDVVRTHRLDEKGRVIKIQFGNAMRSWFYDCNPERIQDIYR</sequence>
<reference evidence="3" key="1">
    <citation type="journal article" date="2014" name="Nat. Genet.">
        <title>Genome of the human hookworm Necator americanus.</title>
        <authorList>
            <person name="Tang Y.T."/>
            <person name="Gao X."/>
            <person name="Rosa B.A."/>
            <person name="Abubucker S."/>
            <person name="Hallsworth-Pepin K."/>
            <person name="Martin J."/>
            <person name="Tyagi R."/>
            <person name="Heizer E."/>
            <person name="Zhang X."/>
            <person name="Bhonagiri-Palsikar V."/>
            <person name="Minx P."/>
            <person name="Warren W.C."/>
            <person name="Wang Q."/>
            <person name="Zhan B."/>
            <person name="Hotez P.J."/>
            <person name="Sternberg P.W."/>
            <person name="Dougall A."/>
            <person name="Gaze S.T."/>
            <person name="Mulvenna J."/>
            <person name="Sotillo J."/>
            <person name="Ranganathan S."/>
            <person name="Rabelo E.M."/>
            <person name="Wilson R.K."/>
            <person name="Felgner P.L."/>
            <person name="Bethony J."/>
            <person name="Hawdon J.M."/>
            <person name="Gasser R.B."/>
            <person name="Loukas A."/>
            <person name="Mitreva M."/>
        </authorList>
    </citation>
    <scope>NUCLEOTIDE SEQUENCE [LARGE SCALE GENOMIC DNA]</scope>
</reference>
<evidence type="ECO:0000313" key="3">
    <source>
        <dbReference type="Proteomes" id="UP000053676"/>
    </source>
</evidence>
<accession>W2TKA3</accession>
<dbReference type="Proteomes" id="UP000053676">
    <property type="component" value="Unassembled WGS sequence"/>
</dbReference>
<protein>
    <submittedName>
        <fullName evidence="2">Uncharacterized protein</fullName>
    </submittedName>
</protein>
<dbReference type="EMBL" id="KI658586">
    <property type="protein sequence ID" value="ETN82054.1"/>
    <property type="molecule type" value="Genomic_DNA"/>
</dbReference>
<keyword evidence="3" id="KW-1185">Reference proteome</keyword>
<gene>
    <name evidence="2" type="ORF">NECAME_08207</name>
</gene>
<dbReference type="STRING" id="51031.W2TKA3"/>